<evidence type="ECO:0000259" key="8">
    <source>
        <dbReference type="PROSITE" id="PS50104"/>
    </source>
</evidence>
<feature type="domain" description="TIR" evidence="8">
    <location>
        <begin position="18"/>
        <end position="184"/>
    </location>
</feature>
<dbReference type="InterPro" id="IPR042197">
    <property type="entry name" value="Apaf_helical"/>
</dbReference>
<sequence length="1114" mass="125643">MVNIELLPSSSSSSISRCKYDVFLSFRGPDTRNRFTDHLYDALDGRGIITFRDDQRLERGEDFAPELLKAIAESWCSIIVFSENYAFSSWCLEELVEILKHKRERGHKVYPIFYEMEASDLRRQKGSVEKAFAKHEERYKEDKDKVEKWRAALTEAANIHGWTSKDRSESKLIKGIVNWISKKLFQTYAVARNDLIGIQSRMEQVHSKLKIGGDDVRIVGICGMGGIGKTTLARVVYDHTSPKDFEGESFLADVREKSSESSSGLASLQQQLLSNILMEEDIKISNVLDGKALISRRLQRKKVLIVIDDADHEEQLKCLAGSRDWFGSGSRIIITTRDEHLLLSYGVDDLYKPTALDVKEALRLFSLKAFKSHMPQEDFLKLSLSVVQYSNGLPLALQVLGSFFCGKDAAEWASAIERLKKDSSKEILDKLEISFDGLEETEKNIFLDIACFFKGEEKVFVTQILAACQFFPEIGMKVLVEKSLVTVDGYNRLRMHDLLQEMGRKIVVKKSINEPGKRCRLWDEKDVYHVLSENTATEVIEGVVINNKGYLSNKLVLLEWHTYPSRLLPSSFLPNNIVALFLPNSGIEQLWNGNMSFNKLKYINLKGCKNLIKAPDFKTTPNLQSLILEGCIKIEELPSSLGHLSSLVSLNLKDCKKLASLPQSIQGCECLKFLNLSGCSRIENLPQSLQQVNLVELDLSGTAIRKPQPFIFQLKDLKLLSFKGCKGPAVKFPSYWPSLFKLTQRGNADSMALTLTSLSGLISLTELNLSDCNLGEGTLPSDISHLPSLRNLILSGNNFITLPQTLTQLSNLFLLRLSNCKKLKSLPHPLTHIQLVDIDGCNSLEVIPNPTVTNSIDGTSINCSNCYRLAENDYATTLLKLHLKVLATKRKPIDIFIPGSEIPEWFHYGIGNESSSSIDMIKLALPPNNRKDSGWMGVALCCVLGSPLGDDAWGDVDIQTNGIILGNYQRVVPGFYLESQYHGRCPVVKDHLWLLYWPREMLYPASLEENGDETEDLVDKQGYDQIVFWFQPLLEGSVRPKVNKYGFRLVYEKDLEEMEQMTGSEFDDSHPNSATQTGNMHDEQGEEEEEGQQPKWLHKILSLIIQNCCFAVND</sequence>
<dbReference type="OrthoDB" id="995056at2759"/>
<comment type="caution">
    <text evidence="9">The sequence shown here is derived from an EMBL/GenBank/DDBJ whole genome shotgun (WGS) entry which is preliminary data.</text>
</comment>
<dbReference type="PANTHER" id="PTHR11017:SF559">
    <property type="entry name" value="DISEASE RESISTANCE PROTEIN CHL1"/>
    <property type="match status" value="1"/>
</dbReference>
<dbReference type="Pfam" id="PF01582">
    <property type="entry name" value="TIR"/>
    <property type="match status" value="1"/>
</dbReference>
<dbReference type="PROSITE" id="PS50104">
    <property type="entry name" value="TIR"/>
    <property type="match status" value="1"/>
</dbReference>
<dbReference type="SUPFAM" id="SSF52058">
    <property type="entry name" value="L domain-like"/>
    <property type="match status" value="1"/>
</dbReference>
<evidence type="ECO:0000313" key="9">
    <source>
        <dbReference type="EMBL" id="OMP04685.1"/>
    </source>
</evidence>
<dbReference type="Pfam" id="PF00931">
    <property type="entry name" value="NB-ARC"/>
    <property type="match status" value="1"/>
</dbReference>
<dbReference type="Proteomes" id="UP000187203">
    <property type="component" value="Unassembled WGS sequence"/>
</dbReference>
<organism evidence="9 10">
    <name type="scientific">Corchorus olitorius</name>
    <dbReference type="NCBI Taxonomy" id="93759"/>
    <lineage>
        <taxon>Eukaryota</taxon>
        <taxon>Viridiplantae</taxon>
        <taxon>Streptophyta</taxon>
        <taxon>Embryophyta</taxon>
        <taxon>Tracheophyta</taxon>
        <taxon>Spermatophyta</taxon>
        <taxon>Magnoliopsida</taxon>
        <taxon>eudicotyledons</taxon>
        <taxon>Gunneridae</taxon>
        <taxon>Pentapetalae</taxon>
        <taxon>rosids</taxon>
        <taxon>malvids</taxon>
        <taxon>Malvales</taxon>
        <taxon>Malvaceae</taxon>
        <taxon>Grewioideae</taxon>
        <taxon>Apeibeae</taxon>
        <taxon>Corchorus</taxon>
    </lineage>
</organism>
<dbReference type="SMART" id="SM00255">
    <property type="entry name" value="TIR"/>
    <property type="match status" value="1"/>
</dbReference>
<evidence type="ECO:0000256" key="7">
    <source>
        <dbReference type="SAM" id="MobiDB-lite"/>
    </source>
</evidence>
<keyword evidence="5" id="KW-0520">NAD</keyword>
<feature type="region of interest" description="Disordered" evidence="7">
    <location>
        <begin position="1061"/>
        <end position="1093"/>
    </location>
</feature>
<dbReference type="FunFam" id="3.40.50.10140:FF:000007">
    <property type="entry name" value="Disease resistance protein (TIR-NBS-LRR class)"/>
    <property type="match status" value="1"/>
</dbReference>
<evidence type="ECO:0000256" key="5">
    <source>
        <dbReference type="ARBA" id="ARBA00023027"/>
    </source>
</evidence>
<dbReference type="InterPro" id="IPR045344">
    <property type="entry name" value="C-JID"/>
</dbReference>
<dbReference type="Pfam" id="PF00560">
    <property type="entry name" value="LRR_1"/>
    <property type="match status" value="1"/>
</dbReference>
<accession>A0A1R3KC81</accession>
<proteinExistence type="predicted"/>
<keyword evidence="10" id="KW-1185">Reference proteome</keyword>
<dbReference type="Gene3D" id="3.40.50.300">
    <property type="entry name" value="P-loop containing nucleotide triphosphate hydrolases"/>
    <property type="match status" value="1"/>
</dbReference>
<dbReference type="Pfam" id="PF20160">
    <property type="entry name" value="C-JID"/>
    <property type="match status" value="1"/>
</dbReference>
<evidence type="ECO:0000313" key="10">
    <source>
        <dbReference type="Proteomes" id="UP000187203"/>
    </source>
</evidence>
<dbReference type="EMBL" id="AWUE01014231">
    <property type="protein sequence ID" value="OMP04685.1"/>
    <property type="molecule type" value="Genomic_DNA"/>
</dbReference>
<dbReference type="PANTHER" id="PTHR11017">
    <property type="entry name" value="LEUCINE-RICH REPEAT-CONTAINING PROTEIN"/>
    <property type="match status" value="1"/>
</dbReference>
<dbReference type="Gene3D" id="3.80.10.10">
    <property type="entry name" value="Ribonuclease Inhibitor"/>
    <property type="match status" value="2"/>
</dbReference>
<dbReference type="InterPro" id="IPR044974">
    <property type="entry name" value="Disease_R_plants"/>
</dbReference>
<keyword evidence="3" id="KW-0677">Repeat</keyword>
<name>A0A1R3KC81_9ROSI</name>
<dbReference type="SUPFAM" id="SSF52200">
    <property type="entry name" value="Toll/Interleukin receptor TIR domain"/>
    <property type="match status" value="1"/>
</dbReference>
<comment type="catalytic activity">
    <reaction evidence="6">
        <text>NAD(+) + H2O = ADP-D-ribose + nicotinamide + H(+)</text>
        <dbReference type="Rhea" id="RHEA:16301"/>
        <dbReference type="ChEBI" id="CHEBI:15377"/>
        <dbReference type="ChEBI" id="CHEBI:15378"/>
        <dbReference type="ChEBI" id="CHEBI:17154"/>
        <dbReference type="ChEBI" id="CHEBI:57540"/>
        <dbReference type="ChEBI" id="CHEBI:57967"/>
        <dbReference type="EC" id="3.2.2.6"/>
    </reaction>
    <physiologicalReaction direction="left-to-right" evidence="6">
        <dbReference type="Rhea" id="RHEA:16302"/>
    </physiologicalReaction>
</comment>
<dbReference type="AlphaFoldDB" id="A0A1R3KC81"/>
<reference evidence="10" key="1">
    <citation type="submission" date="2013-09" db="EMBL/GenBank/DDBJ databases">
        <title>Corchorus olitorius genome sequencing.</title>
        <authorList>
            <person name="Alam M."/>
            <person name="Haque M.S."/>
            <person name="Islam M.S."/>
            <person name="Emdad E.M."/>
            <person name="Islam M.M."/>
            <person name="Ahmed B."/>
            <person name="Halim A."/>
            <person name="Hossen Q.M.M."/>
            <person name="Hossain M.Z."/>
            <person name="Ahmed R."/>
            <person name="Khan M.M."/>
            <person name="Islam R."/>
            <person name="Rashid M.M."/>
            <person name="Khan S.A."/>
            <person name="Rahman M.S."/>
            <person name="Alam M."/>
            <person name="Yahiya A.S."/>
            <person name="Khan M.S."/>
            <person name="Azam M.S."/>
            <person name="Haque T."/>
            <person name="Lashkar M.Z.H."/>
            <person name="Akhand A.I."/>
            <person name="Morshed G."/>
            <person name="Roy S."/>
            <person name="Uddin K.S."/>
            <person name="Rabeya T."/>
            <person name="Hossain A.S."/>
            <person name="Chowdhury A."/>
            <person name="Snigdha A.R."/>
            <person name="Mortoza M.S."/>
            <person name="Matin S.A."/>
            <person name="Hoque S.M.E."/>
            <person name="Islam M.K."/>
            <person name="Roy D.K."/>
            <person name="Haider R."/>
            <person name="Moosa M.M."/>
            <person name="Elias S.M."/>
            <person name="Hasan A.M."/>
            <person name="Jahan S."/>
            <person name="Shafiuddin M."/>
            <person name="Mahmood N."/>
            <person name="Shommy N.S."/>
        </authorList>
    </citation>
    <scope>NUCLEOTIDE SEQUENCE [LARGE SCALE GENOMIC DNA]</scope>
    <source>
        <strain evidence="10">cv. O-4</strain>
    </source>
</reference>
<gene>
    <name evidence="9" type="ORF">COLO4_09389</name>
</gene>
<evidence type="ECO:0000256" key="4">
    <source>
        <dbReference type="ARBA" id="ARBA00022801"/>
    </source>
</evidence>
<dbReference type="GO" id="GO:0061809">
    <property type="term" value="F:NAD+ nucleosidase activity, cyclic ADP-ribose generating"/>
    <property type="evidence" value="ECO:0007669"/>
    <property type="project" value="UniProtKB-EC"/>
</dbReference>
<dbReference type="InterPro" id="IPR001611">
    <property type="entry name" value="Leu-rich_rpt"/>
</dbReference>
<dbReference type="EC" id="3.2.2.6" evidence="1"/>
<dbReference type="GO" id="GO:0007165">
    <property type="term" value="P:signal transduction"/>
    <property type="evidence" value="ECO:0007669"/>
    <property type="project" value="InterPro"/>
</dbReference>
<dbReference type="SUPFAM" id="SSF52540">
    <property type="entry name" value="P-loop containing nucleoside triphosphate hydrolases"/>
    <property type="match status" value="1"/>
</dbReference>
<evidence type="ECO:0000256" key="3">
    <source>
        <dbReference type="ARBA" id="ARBA00022737"/>
    </source>
</evidence>
<dbReference type="InterPro" id="IPR027417">
    <property type="entry name" value="P-loop_NTPase"/>
</dbReference>
<dbReference type="Pfam" id="PF23282">
    <property type="entry name" value="WHD_ROQ1"/>
    <property type="match status" value="1"/>
</dbReference>
<evidence type="ECO:0000256" key="2">
    <source>
        <dbReference type="ARBA" id="ARBA00022614"/>
    </source>
</evidence>
<protein>
    <recommendedName>
        <fullName evidence="1">ADP-ribosyl cyclase/cyclic ADP-ribose hydrolase</fullName>
        <ecNumber evidence="1">3.2.2.6</ecNumber>
    </recommendedName>
</protein>
<dbReference type="InterPro" id="IPR032675">
    <property type="entry name" value="LRR_dom_sf"/>
</dbReference>
<dbReference type="InterPro" id="IPR058192">
    <property type="entry name" value="WHD_ROQ1-like"/>
</dbReference>
<dbReference type="Gene3D" id="3.40.50.10140">
    <property type="entry name" value="Toll/interleukin-1 receptor homology (TIR) domain"/>
    <property type="match status" value="1"/>
</dbReference>
<dbReference type="Gene3D" id="1.10.8.430">
    <property type="entry name" value="Helical domain of apoptotic protease-activating factors"/>
    <property type="match status" value="1"/>
</dbReference>
<evidence type="ECO:0000256" key="1">
    <source>
        <dbReference type="ARBA" id="ARBA00011982"/>
    </source>
</evidence>
<evidence type="ECO:0000256" key="6">
    <source>
        <dbReference type="ARBA" id="ARBA00047304"/>
    </source>
</evidence>
<keyword evidence="4" id="KW-0378">Hydrolase</keyword>
<dbReference type="InterPro" id="IPR000157">
    <property type="entry name" value="TIR_dom"/>
</dbReference>
<keyword evidence="2" id="KW-0433">Leucine-rich repeat</keyword>
<dbReference type="GO" id="GO:0006952">
    <property type="term" value="P:defense response"/>
    <property type="evidence" value="ECO:0007669"/>
    <property type="project" value="InterPro"/>
</dbReference>
<dbReference type="GO" id="GO:0043531">
    <property type="term" value="F:ADP binding"/>
    <property type="evidence" value="ECO:0007669"/>
    <property type="project" value="InterPro"/>
</dbReference>
<dbReference type="InterPro" id="IPR002182">
    <property type="entry name" value="NB-ARC"/>
</dbReference>
<dbReference type="InterPro" id="IPR035897">
    <property type="entry name" value="Toll_tir_struct_dom_sf"/>
</dbReference>
<dbReference type="PRINTS" id="PR00364">
    <property type="entry name" value="DISEASERSIST"/>
</dbReference>